<evidence type="ECO:0000256" key="1">
    <source>
        <dbReference type="ARBA" id="ARBA00000373"/>
    </source>
</evidence>
<keyword evidence="6" id="KW-0067">ATP-binding</keyword>
<sequence>MFMDPVSTPERTKISGGKSASGRLFYFMGPSGVGKDTILNTLREIKNGEVFFATRYITRPVTDGGETHIELSKETFQKKRQEGFFAFAWQSHGFFYGISARIFSIMDEGWDVIVNGSRGYFPKAEKVFPDIIPVLVTASEATVLQRLKTRGREPEAEINRRLHRLKNFSIDHKSLIPIENESTPEAAANLFLSKAQRKTSDARLDSCMFEK</sequence>
<evidence type="ECO:0000256" key="2">
    <source>
        <dbReference type="ARBA" id="ARBA00005069"/>
    </source>
</evidence>
<dbReference type="Proteomes" id="UP000192418">
    <property type="component" value="Unassembled WGS sequence"/>
</dbReference>
<evidence type="ECO:0000256" key="4">
    <source>
        <dbReference type="ARBA" id="ARBA00022679"/>
    </source>
</evidence>
<dbReference type="PANTHER" id="PTHR23117">
    <property type="entry name" value="GUANYLATE KINASE-RELATED"/>
    <property type="match status" value="1"/>
</dbReference>
<keyword evidence="8" id="KW-0418">Kinase</keyword>
<reference evidence="8 9" key="1">
    <citation type="submission" date="2017-04" db="EMBL/GenBank/DDBJ databases">
        <authorList>
            <person name="Afonso C.L."/>
            <person name="Miller P.J."/>
            <person name="Scott M.A."/>
            <person name="Spackman E."/>
            <person name="Goraichik I."/>
            <person name="Dimitrov K.M."/>
            <person name="Suarez D.L."/>
            <person name="Swayne D.E."/>
        </authorList>
    </citation>
    <scope>NUCLEOTIDE SEQUENCE [LARGE SCALE GENOMIC DNA]</scope>
    <source>
        <strain evidence="8 9">DSM 3385</strain>
    </source>
</reference>
<comment type="pathway">
    <text evidence="2">Metabolic intermediate biosynthesis; 5-phospho-alpha-D-ribose 1-diphosphate biosynthesis; 5-phospho-alpha-D-ribose 1-diphosphate from D-ribose 5-phosphate (route II): step 3/3.</text>
</comment>
<feature type="domain" description="Guanylate kinase/L-type calcium channel beta subunit" evidence="7">
    <location>
        <begin position="21"/>
        <end position="195"/>
    </location>
</feature>
<keyword evidence="9" id="KW-1185">Reference proteome</keyword>
<dbReference type="InterPro" id="IPR012699">
    <property type="entry name" value="PhnN"/>
</dbReference>
<accession>A0A1W2ESK4</accession>
<evidence type="ECO:0000259" key="7">
    <source>
        <dbReference type="SMART" id="SM00072"/>
    </source>
</evidence>
<evidence type="ECO:0000256" key="6">
    <source>
        <dbReference type="ARBA" id="ARBA00022840"/>
    </source>
</evidence>
<protein>
    <recommendedName>
        <fullName evidence="3">ribose 1,5-bisphosphate phosphokinase</fullName>
        <ecNumber evidence="3">2.7.4.23</ecNumber>
    </recommendedName>
</protein>
<dbReference type="GO" id="GO:0006015">
    <property type="term" value="P:5-phosphoribose 1-diphosphate biosynthetic process"/>
    <property type="evidence" value="ECO:0007669"/>
    <property type="project" value="UniProtKB-UniPathway"/>
</dbReference>
<dbReference type="GO" id="GO:0033863">
    <property type="term" value="F:ribose 1,5-bisphosphate phosphokinase activity"/>
    <property type="evidence" value="ECO:0007669"/>
    <property type="project" value="UniProtKB-EC"/>
</dbReference>
<dbReference type="EC" id="2.7.4.23" evidence="3"/>
<dbReference type="PANTHER" id="PTHR23117:SF8">
    <property type="entry name" value="RIBOSE 1,5-BISPHOSPHATE PHOSPHOKINASE PHNN"/>
    <property type="match status" value="1"/>
</dbReference>
<proteinExistence type="predicted"/>
<dbReference type="GO" id="GO:0005829">
    <property type="term" value="C:cytosol"/>
    <property type="evidence" value="ECO:0007669"/>
    <property type="project" value="TreeGrafter"/>
</dbReference>
<comment type="catalytic activity">
    <reaction evidence="1">
        <text>alpha-D-ribose 1,5-bisphosphate + ATP = 5-phospho-alpha-D-ribose 1-diphosphate + ADP</text>
        <dbReference type="Rhea" id="RHEA:20109"/>
        <dbReference type="ChEBI" id="CHEBI:30616"/>
        <dbReference type="ChEBI" id="CHEBI:58017"/>
        <dbReference type="ChEBI" id="CHEBI:68688"/>
        <dbReference type="ChEBI" id="CHEBI:456216"/>
        <dbReference type="EC" id="2.7.4.23"/>
    </reaction>
</comment>
<dbReference type="Gene3D" id="3.40.50.300">
    <property type="entry name" value="P-loop containing nucleotide triphosphate hydrolases"/>
    <property type="match status" value="1"/>
</dbReference>
<dbReference type="Pfam" id="PF00625">
    <property type="entry name" value="Guanylate_kin"/>
    <property type="match status" value="1"/>
</dbReference>
<dbReference type="GO" id="GO:0005524">
    <property type="term" value="F:ATP binding"/>
    <property type="evidence" value="ECO:0007669"/>
    <property type="project" value="UniProtKB-KW"/>
</dbReference>
<evidence type="ECO:0000313" key="8">
    <source>
        <dbReference type="EMBL" id="SMD12158.1"/>
    </source>
</evidence>
<dbReference type="SUPFAM" id="SSF52540">
    <property type="entry name" value="P-loop containing nucleoside triphosphate hydrolases"/>
    <property type="match status" value="1"/>
</dbReference>
<keyword evidence="4" id="KW-0808">Transferase</keyword>
<dbReference type="AlphaFoldDB" id="A0A1W2ESK4"/>
<gene>
    <name evidence="8" type="ORF">SAMN02746065_1403</name>
</gene>
<dbReference type="EMBL" id="FWXY01000040">
    <property type="protein sequence ID" value="SMD12158.1"/>
    <property type="molecule type" value="Genomic_DNA"/>
</dbReference>
<organism evidence="8 9">
    <name type="scientific">Desulfocicer vacuolatum DSM 3385</name>
    <dbReference type="NCBI Taxonomy" id="1121400"/>
    <lineage>
        <taxon>Bacteria</taxon>
        <taxon>Pseudomonadati</taxon>
        <taxon>Thermodesulfobacteriota</taxon>
        <taxon>Desulfobacteria</taxon>
        <taxon>Desulfobacterales</taxon>
        <taxon>Desulfobacteraceae</taxon>
        <taxon>Desulfocicer</taxon>
    </lineage>
</organism>
<dbReference type="UniPathway" id="UPA00087">
    <property type="reaction ID" value="UER00175"/>
</dbReference>
<dbReference type="InterPro" id="IPR027417">
    <property type="entry name" value="P-loop_NTPase"/>
</dbReference>
<dbReference type="NCBIfam" id="TIGR02322">
    <property type="entry name" value="phosphon_PhnN"/>
    <property type="match status" value="1"/>
</dbReference>
<keyword evidence="5" id="KW-0547">Nucleotide-binding</keyword>
<dbReference type="InterPro" id="IPR008145">
    <property type="entry name" value="GK/Ca_channel_bsu"/>
</dbReference>
<evidence type="ECO:0000313" key="9">
    <source>
        <dbReference type="Proteomes" id="UP000192418"/>
    </source>
</evidence>
<name>A0A1W2ESK4_9BACT</name>
<dbReference type="STRING" id="1121400.SAMN02746065_1403"/>
<evidence type="ECO:0000256" key="5">
    <source>
        <dbReference type="ARBA" id="ARBA00022741"/>
    </source>
</evidence>
<evidence type="ECO:0000256" key="3">
    <source>
        <dbReference type="ARBA" id="ARBA00012892"/>
    </source>
</evidence>
<dbReference type="SMART" id="SM00072">
    <property type="entry name" value="GuKc"/>
    <property type="match status" value="1"/>
</dbReference>